<accession>A0A081C6B5</accession>
<evidence type="ECO:0008006" key="3">
    <source>
        <dbReference type="Google" id="ProtNLM"/>
    </source>
</evidence>
<proteinExistence type="predicted"/>
<protein>
    <recommendedName>
        <fullName evidence="3">Solute-binding protein family 3/N-terminal domain-containing protein</fullName>
    </recommendedName>
</protein>
<evidence type="ECO:0000313" key="2">
    <source>
        <dbReference type="Proteomes" id="UP000030661"/>
    </source>
</evidence>
<dbReference type="EMBL" id="DF820472">
    <property type="protein sequence ID" value="GAK60120.1"/>
    <property type="molecule type" value="Genomic_DNA"/>
</dbReference>
<sequence>MKQYVKAAVLMTFCVVAGIHALPIWAAAPEELLVVHTRSLRGTSSNYDETKEYKYQLLQLILEKTEKTDGPFKIEVPKQELPQARDIELLKQSYFDVLLTMTSKEREQELHPIRIPTNKGLYGYRLAIINESDQPKFSAIRTLSDFQTLWAGQNESWPDTQILRANGFNVVGTSGYNELFTMLKERRFDFFPRGVHEPWKELADVKIPGLVVETDLVIHYPAPGYIFTNKDNLKLADRLERGFRMAIDDGSFDRFFYNHPEIKNVLERANLKNRRIFELTNPLLPEETPLDDKRLWYTP</sequence>
<keyword evidence="2" id="KW-1185">Reference proteome</keyword>
<dbReference type="eggNOG" id="COG0834">
    <property type="taxonomic scope" value="Bacteria"/>
</dbReference>
<dbReference type="HOGENOM" id="CLU_066015_1_0_0"/>
<name>A0A081C6B5_VECG1</name>
<gene>
    <name evidence="1" type="ORF">U27_00011</name>
</gene>
<dbReference type="Proteomes" id="UP000030661">
    <property type="component" value="Unassembled WGS sequence"/>
</dbReference>
<dbReference type="STRING" id="1499967.U27_00011"/>
<organism evidence="1">
    <name type="scientific">Vecturithrix granuli</name>
    <dbReference type="NCBI Taxonomy" id="1499967"/>
    <lineage>
        <taxon>Bacteria</taxon>
        <taxon>Candidatus Moduliflexota</taxon>
        <taxon>Candidatus Vecturitrichia</taxon>
        <taxon>Candidatus Vecturitrichales</taxon>
        <taxon>Candidatus Vecturitrichaceae</taxon>
        <taxon>Candidatus Vecturithrix</taxon>
    </lineage>
</organism>
<dbReference type="SUPFAM" id="SSF53850">
    <property type="entry name" value="Periplasmic binding protein-like II"/>
    <property type="match status" value="1"/>
</dbReference>
<reference evidence="1" key="1">
    <citation type="journal article" date="2015" name="PeerJ">
        <title>First genomic representation of candidate bacterial phylum KSB3 points to enhanced environmental sensing as a trigger of wastewater bulking.</title>
        <authorList>
            <person name="Sekiguchi Y."/>
            <person name="Ohashi A."/>
            <person name="Parks D.H."/>
            <person name="Yamauchi T."/>
            <person name="Tyson G.W."/>
            <person name="Hugenholtz P."/>
        </authorList>
    </citation>
    <scope>NUCLEOTIDE SEQUENCE [LARGE SCALE GENOMIC DNA]</scope>
</reference>
<evidence type="ECO:0000313" key="1">
    <source>
        <dbReference type="EMBL" id="GAK60120.1"/>
    </source>
</evidence>
<dbReference type="AlphaFoldDB" id="A0A081C6B5"/>